<accession>H2Z9Z5</accession>
<keyword evidence="1" id="KW-0482">Metalloprotease</keyword>
<keyword evidence="3" id="KW-0732">Signal</keyword>
<name>H2Z9Z5_CIOSA</name>
<dbReference type="AlphaFoldDB" id="H2Z9Z5"/>
<reference evidence="6" key="1">
    <citation type="submission" date="2003-08" db="EMBL/GenBank/DDBJ databases">
        <authorList>
            <person name="Birren B."/>
            <person name="Nusbaum C."/>
            <person name="Abebe A."/>
            <person name="Abouelleil A."/>
            <person name="Adekoya E."/>
            <person name="Ait-zahra M."/>
            <person name="Allen N."/>
            <person name="Allen T."/>
            <person name="An P."/>
            <person name="Anderson M."/>
            <person name="Anderson S."/>
            <person name="Arachchi H."/>
            <person name="Armbruster J."/>
            <person name="Bachantsang P."/>
            <person name="Baldwin J."/>
            <person name="Barry A."/>
            <person name="Bayul T."/>
            <person name="Blitshsteyn B."/>
            <person name="Bloom T."/>
            <person name="Blye J."/>
            <person name="Boguslavskiy L."/>
            <person name="Borowsky M."/>
            <person name="Boukhgalter B."/>
            <person name="Brunache A."/>
            <person name="Butler J."/>
            <person name="Calixte N."/>
            <person name="Calvo S."/>
            <person name="Camarata J."/>
            <person name="Campo K."/>
            <person name="Chang J."/>
            <person name="Cheshatsang Y."/>
            <person name="Citroen M."/>
            <person name="Collymore A."/>
            <person name="Considine T."/>
            <person name="Cook A."/>
            <person name="Cooke P."/>
            <person name="Corum B."/>
            <person name="Cuomo C."/>
            <person name="David R."/>
            <person name="Dawoe T."/>
            <person name="Degray S."/>
            <person name="Dodge S."/>
            <person name="Dooley K."/>
            <person name="Dorje P."/>
            <person name="Dorjee K."/>
            <person name="Dorris L."/>
            <person name="Duffey N."/>
            <person name="Dupes A."/>
            <person name="Elkins T."/>
            <person name="Engels R."/>
            <person name="Erickson J."/>
            <person name="Farina A."/>
            <person name="Faro S."/>
            <person name="Ferreira P."/>
            <person name="Fischer H."/>
            <person name="Fitzgerald M."/>
            <person name="Foley K."/>
            <person name="Gage D."/>
            <person name="Galagan J."/>
            <person name="Gearin G."/>
            <person name="Gnerre S."/>
            <person name="Gnirke A."/>
            <person name="Goyette A."/>
            <person name="Graham J."/>
            <person name="Grandbois E."/>
            <person name="Gyaltsen K."/>
            <person name="Hafez N."/>
            <person name="Hagopian D."/>
            <person name="Hagos B."/>
            <person name="Hall J."/>
            <person name="Hatcher B."/>
            <person name="Heller A."/>
            <person name="Higgins H."/>
            <person name="Honan T."/>
            <person name="Horn A."/>
            <person name="Houde N."/>
            <person name="Hughes L."/>
            <person name="Hulme W."/>
            <person name="Husby E."/>
            <person name="Iliev I."/>
            <person name="Jaffe D."/>
            <person name="Jones C."/>
            <person name="Kamal M."/>
            <person name="Kamat A."/>
            <person name="Kamvysselis M."/>
            <person name="Karlsson E."/>
            <person name="Kells C."/>
            <person name="Kieu A."/>
            <person name="Kisner P."/>
            <person name="Kodira C."/>
            <person name="Kulbokas E."/>
            <person name="Labutti K."/>
            <person name="Lama D."/>
            <person name="Landers T."/>
            <person name="Leger J."/>
            <person name="Levine S."/>
            <person name="Lewis D."/>
            <person name="Lewis T."/>
            <person name="Lindblad-toh K."/>
            <person name="Liu X."/>
            <person name="Lokyitsang T."/>
            <person name="Lokyitsang Y."/>
            <person name="Lucien O."/>
            <person name="Lui A."/>
            <person name="Ma L.J."/>
            <person name="Mabbitt R."/>
            <person name="Macdonald J."/>
            <person name="Maclean C."/>
            <person name="Major J."/>
            <person name="Manning J."/>
            <person name="Marabella R."/>
            <person name="Maru K."/>
            <person name="Matthews C."/>
            <person name="Mauceli E."/>
            <person name="Mccarthy M."/>
            <person name="Mcdonough S."/>
            <person name="Mcghee T."/>
            <person name="Meldrim J."/>
            <person name="Meneus L."/>
            <person name="Mesirov J."/>
            <person name="Mihalev A."/>
            <person name="Mihova T."/>
            <person name="Mikkelsen T."/>
            <person name="Mlenga V."/>
            <person name="Moru K."/>
            <person name="Mozes J."/>
            <person name="Mulrain L."/>
            <person name="Munson G."/>
            <person name="Naylor J."/>
            <person name="Newes C."/>
            <person name="Nguyen C."/>
            <person name="Nguyen N."/>
            <person name="Nguyen T."/>
            <person name="Nicol R."/>
            <person name="Nielsen C."/>
            <person name="Nizzari M."/>
            <person name="Norbu C."/>
            <person name="Norbu N."/>
            <person name="O'donnell P."/>
            <person name="Okoawo O."/>
            <person name="O'leary S."/>
            <person name="Omotosho B."/>
            <person name="O'neill K."/>
            <person name="Osman S."/>
            <person name="Parker S."/>
            <person name="Perrin D."/>
            <person name="Phunkhang P."/>
            <person name="Piqani B."/>
            <person name="Purcell S."/>
            <person name="Rachupka T."/>
            <person name="Ramasamy U."/>
            <person name="Rameau R."/>
            <person name="Ray V."/>
            <person name="Raymond C."/>
            <person name="Retta R."/>
            <person name="Richardson S."/>
            <person name="Rise C."/>
            <person name="Rodriguez J."/>
            <person name="Rogers J."/>
            <person name="Rogov P."/>
            <person name="Rutman M."/>
            <person name="Schupbach R."/>
            <person name="Seaman C."/>
            <person name="Settipalli S."/>
            <person name="Sharpe T."/>
            <person name="Sheridan J."/>
            <person name="Sherpa N."/>
            <person name="Shi J."/>
            <person name="Smirnov S."/>
            <person name="Smith C."/>
            <person name="Sougnez C."/>
            <person name="Spencer B."/>
            <person name="Stalker J."/>
            <person name="Stange-thomann N."/>
            <person name="Stavropoulos S."/>
            <person name="Stetson K."/>
            <person name="Stone C."/>
            <person name="Stone S."/>
            <person name="Stubbs M."/>
            <person name="Talamas J."/>
            <person name="Tchuinga P."/>
            <person name="Tenzing P."/>
            <person name="Tesfaye S."/>
            <person name="Theodore J."/>
            <person name="Thoulutsang Y."/>
            <person name="Topham K."/>
            <person name="Towey S."/>
            <person name="Tsamla T."/>
            <person name="Tsomo N."/>
            <person name="Vallee D."/>
            <person name="Vassiliev H."/>
            <person name="Venkataraman V."/>
            <person name="Vinson J."/>
            <person name="Vo A."/>
            <person name="Wade C."/>
            <person name="Wang S."/>
            <person name="Wangchuk T."/>
            <person name="Wangdi T."/>
            <person name="Whittaker C."/>
            <person name="Wilkinson J."/>
            <person name="Wu Y."/>
            <person name="Wyman D."/>
            <person name="Yadav S."/>
            <person name="Yang S."/>
            <person name="Yang X."/>
            <person name="Yeager S."/>
            <person name="Yee E."/>
            <person name="Young G."/>
            <person name="Zainoun J."/>
            <person name="Zembeck L."/>
            <person name="Zimmer A."/>
            <person name="Zody M."/>
            <person name="Lander E."/>
        </authorList>
    </citation>
    <scope>NUCLEOTIDE SEQUENCE [LARGE SCALE GENOMIC DNA]</scope>
</reference>
<protein>
    <recommendedName>
        <fullName evidence="4">Peptidoglycan binding-like domain-containing protein</fullName>
    </recommendedName>
</protein>
<dbReference type="GO" id="GO:0005615">
    <property type="term" value="C:extracellular space"/>
    <property type="evidence" value="ECO:0007669"/>
    <property type="project" value="TreeGrafter"/>
</dbReference>
<dbReference type="HOGENOM" id="CLU_1753778_0_0_1"/>
<feature type="compositionally biased region" description="Polar residues" evidence="2">
    <location>
        <begin position="119"/>
        <end position="129"/>
    </location>
</feature>
<dbReference type="Proteomes" id="UP000007875">
    <property type="component" value="Unassembled WGS sequence"/>
</dbReference>
<sequence length="149" mass="16974">MKLTILLSLFVTIWGFPAPDPDEAQIRNVRSADLGDLLKWNPVTASEYLGKFGYMSQKRAASTKLGGLIDKKSFSKSIRHFQRMAGLSPSGELNRETMRMMSMDRCGVEDTLGAFMMGSNGNKANSKFVNKNKRRRLNKKRKAQRRRRK</sequence>
<feature type="compositionally biased region" description="Basic residues" evidence="2">
    <location>
        <begin position="130"/>
        <end position="149"/>
    </location>
</feature>
<evidence type="ECO:0000256" key="2">
    <source>
        <dbReference type="SAM" id="MobiDB-lite"/>
    </source>
</evidence>
<dbReference type="GeneTree" id="ENSGT00940000158593"/>
<dbReference type="Pfam" id="PF01471">
    <property type="entry name" value="PG_binding_1"/>
    <property type="match status" value="1"/>
</dbReference>
<dbReference type="Gene3D" id="1.10.101.10">
    <property type="entry name" value="PGBD-like superfamily/PGBD"/>
    <property type="match status" value="1"/>
</dbReference>
<dbReference type="GO" id="GO:0030574">
    <property type="term" value="P:collagen catabolic process"/>
    <property type="evidence" value="ECO:0007669"/>
    <property type="project" value="TreeGrafter"/>
</dbReference>
<evidence type="ECO:0000256" key="1">
    <source>
        <dbReference type="ARBA" id="ARBA00023049"/>
    </source>
</evidence>
<dbReference type="InterPro" id="IPR036366">
    <property type="entry name" value="PGBDSf"/>
</dbReference>
<dbReference type="SUPFAM" id="SSF47090">
    <property type="entry name" value="PGBD-like"/>
    <property type="match status" value="1"/>
</dbReference>
<feature type="chain" id="PRO_5012813491" description="Peptidoglycan binding-like domain-containing protein" evidence="3">
    <location>
        <begin position="16"/>
        <end position="149"/>
    </location>
</feature>
<dbReference type="GO" id="GO:0004222">
    <property type="term" value="F:metalloendopeptidase activity"/>
    <property type="evidence" value="ECO:0007669"/>
    <property type="project" value="TreeGrafter"/>
</dbReference>
<dbReference type="InterPro" id="IPR002477">
    <property type="entry name" value="Peptidoglycan-bd-like"/>
</dbReference>
<organism evidence="5 6">
    <name type="scientific">Ciona savignyi</name>
    <name type="common">Pacific transparent sea squirt</name>
    <dbReference type="NCBI Taxonomy" id="51511"/>
    <lineage>
        <taxon>Eukaryota</taxon>
        <taxon>Metazoa</taxon>
        <taxon>Chordata</taxon>
        <taxon>Tunicata</taxon>
        <taxon>Ascidiacea</taxon>
        <taxon>Phlebobranchia</taxon>
        <taxon>Cionidae</taxon>
        <taxon>Ciona</taxon>
    </lineage>
</organism>
<keyword evidence="6" id="KW-1185">Reference proteome</keyword>
<reference evidence="5" key="2">
    <citation type="submission" date="2025-08" db="UniProtKB">
        <authorList>
            <consortium name="Ensembl"/>
        </authorList>
    </citation>
    <scope>IDENTIFICATION</scope>
</reference>
<evidence type="ECO:0000256" key="3">
    <source>
        <dbReference type="SAM" id="SignalP"/>
    </source>
</evidence>
<dbReference type="GO" id="GO:0030198">
    <property type="term" value="P:extracellular matrix organization"/>
    <property type="evidence" value="ECO:0007669"/>
    <property type="project" value="TreeGrafter"/>
</dbReference>
<dbReference type="InterPro" id="IPR036365">
    <property type="entry name" value="PGBD-like_sf"/>
</dbReference>
<feature type="signal peptide" evidence="3">
    <location>
        <begin position="1"/>
        <end position="15"/>
    </location>
</feature>
<feature type="domain" description="Peptidoglycan binding-like" evidence="4">
    <location>
        <begin position="47"/>
        <end position="101"/>
    </location>
</feature>
<evidence type="ECO:0000313" key="5">
    <source>
        <dbReference type="Ensembl" id="ENSCSAVP00000014410.1"/>
    </source>
</evidence>
<dbReference type="Ensembl" id="ENSCSAVT00000014575.1">
    <property type="protein sequence ID" value="ENSCSAVP00000014410.1"/>
    <property type="gene ID" value="ENSCSAVG00000008438.1"/>
</dbReference>
<keyword evidence="1" id="KW-0378">Hydrolase</keyword>
<evidence type="ECO:0000313" key="6">
    <source>
        <dbReference type="Proteomes" id="UP000007875"/>
    </source>
</evidence>
<reference evidence="5" key="3">
    <citation type="submission" date="2025-09" db="UniProtKB">
        <authorList>
            <consortium name="Ensembl"/>
        </authorList>
    </citation>
    <scope>IDENTIFICATION</scope>
</reference>
<evidence type="ECO:0000259" key="4">
    <source>
        <dbReference type="Pfam" id="PF01471"/>
    </source>
</evidence>
<keyword evidence="1" id="KW-0645">Protease</keyword>
<feature type="region of interest" description="Disordered" evidence="2">
    <location>
        <begin position="118"/>
        <end position="149"/>
    </location>
</feature>
<dbReference type="PANTHER" id="PTHR10201:SF331">
    <property type="entry name" value="MATRIX METALLOPROTEINASE-14-LIKE ISOFORM X1"/>
    <property type="match status" value="1"/>
</dbReference>
<proteinExistence type="predicted"/>
<dbReference type="PANTHER" id="PTHR10201">
    <property type="entry name" value="MATRIX METALLOPROTEINASE"/>
    <property type="match status" value="1"/>
</dbReference>